<evidence type="ECO:0000256" key="4">
    <source>
        <dbReference type="ARBA" id="ARBA00022807"/>
    </source>
</evidence>
<evidence type="ECO:0000256" key="1">
    <source>
        <dbReference type="ARBA" id="ARBA00005234"/>
    </source>
</evidence>
<sequence length="186" mass="21495">IKTLEGSNWLDDIVIDDYLKLIVESSIMDSVMPPSIMNLSCFFVPSLLRAHQSGNWSQVTKAARNINVFETDIILIPLNINNVHWTLVTLSWNEKLLKFYDSLGGERGEILRLILQHFATLTNTKVNEWTIEAMKNIPRQENSYDCGVFVCQYSLCISKGLPFDFHQNDMKQIREIMIKELTTRQL</sequence>
<keyword evidence="4" id="KW-0788">Thiol protease</keyword>
<feature type="non-terminal residue" evidence="6">
    <location>
        <position position="1"/>
    </location>
</feature>
<dbReference type="STRING" id="6669.E9HLM6"/>
<proteinExistence type="inferred from homology"/>
<dbReference type="AlphaFoldDB" id="E9HLM6"/>
<dbReference type="GO" id="GO:0006508">
    <property type="term" value="P:proteolysis"/>
    <property type="evidence" value="ECO:0007669"/>
    <property type="project" value="UniProtKB-KW"/>
</dbReference>
<dbReference type="EMBL" id="GL732679">
    <property type="protein sequence ID" value="EFX67375.1"/>
    <property type="molecule type" value="Genomic_DNA"/>
</dbReference>
<dbReference type="PANTHER" id="PTHR12606:SF141">
    <property type="entry name" value="GH15225P-RELATED"/>
    <property type="match status" value="1"/>
</dbReference>
<evidence type="ECO:0000259" key="5">
    <source>
        <dbReference type="PROSITE" id="PS50600"/>
    </source>
</evidence>
<dbReference type="InterPro" id="IPR038765">
    <property type="entry name" value="Papain-like_cys_pep_sf"/>
</dbReference>
<dbReference type="InParanoid" id="E9HLM6"/>
<dbReference type="GO" id="GO:0016926">
    <property type="term" value="P:protein desumoylation"/>
    <property type="evidence" value="ECO:0000318"/>
    <property type="project" value="GO_Central"/>
</dbReference>
<keyword evidence="3" id="KW-0378">Hydrolase</keyword>
<dbReference type="PhylomeDB" id="E9HLM6"/>
<feature type="non-terminal residue" evidence="6">
    <location>
        <position position="186"/>
    </location>
</feature>
<gene>
    <name evidence="6" type="ORF">DAPPUDRAFT_63937</name>
</gene>
<dbReference type="KEGG" id="dpx:DAPPUDRAFT_63937"/>
<keyword evidence="7" id="KW-1185">Reference proteome</keyword>
<dbReference type="Proteomes" id="UP000000305">
    <property type="component" value="Unassembled WGS sequence"/>
</dbReference>
<evidence type="ECO:0000256" key="3">
    <source>
        <dbReference type="ARBA" id="ARBA00022801"/>
    </source>
</evidence>
<dbReference type="Gene3D" id="3.40.395.10">
    <property type="entry name" value="Adenoviral Proteinase, Chain A"/>
    <property type="match status" value="1"/>
</dbReference>
<keyword evidence="2" id="KW-0645">Protease</keyword>
<protein>
    <recommendedName>
        <fullName evidence="5">Ubiquitin-like protease family profile domain-containing protein</fullName>
    </recommendedName>
</protein>
<dbReference type="GO" id="GO:0005634">
    <property type="term" value="C:nucleus"/>
    <property type="evidence" value="ECO:0000318"/>
    <property type="project" value="GO_Central"/>
</dbReference>
<dbReference type="PANTHER" id="PTHR12606">
    <property type="entry name" value="SENTRIN/SUMO-SPECIFIC PROTEASE"/>
    <property type="match status" value="1"/>
</dbReference>
<reference evidence="6 7" key="1">
    <citation type="journal article" date="2011" name="Science">
        <title>The ecoresponsive genome of Daphnia pulex.</title>
        <authorList>
            <person name="Colbourne J.K."/>
            <person name="Pfrender M.E."/>
            <person name="Gilbert D."/>
            <person name="Thomas W.K."/>
            <person name="Tucker A."/>
            <person name="Oakley T.H."/>
            <person name="Tokishita S."/>
            <person name="Aerts A."/>
            <person name="Arnold G.J."/>
            <person name="Basu M.K."/>
            <person name="Bauer D.J."/>
            <person name="Caceres C.E."/>
            <person name="Carmel L."/>
            <person name="Casola C."/>
            <person name="Choi J.H."/>
            <person name="Detter J.C."/>
            <person name="Dong Q."/>
            <person name="Dusheyko S."/>
            <person name="Eads B.D."/>
            <person name="Frohlich T."/>
            <person name="Geiler-Samerotte K.A."/>
            <person name="Gerlach D."/>
            <person name="Hatcher P."/>
            <person name="Jogdeo S."/>
            <person name="Krijgsveld J."/>
            <person name="Kriventseva E.V."/>
            <person name="Kultz D."/>
            <person name="Laforsch C."/>
            <person name="Lindquist E."/>
            <person name="Lopez J."/>
            <person name="Manak J.R."/>
            <person name="Muller J."/>
            <person name="Pangilinan J."/>
            <person name="Patwardhan R.P."/>
            <person name="Pitluck S."/>
            <person name="Pritham E.J."/>
            <person name="Rechtsteiner A."/>
            <person name="Rho M."/>
            <person name="Rogozin I.B."/>
            <person name="Sakarya O."/>
            <person name="Salamov A."/>
            <person name="Schaack S."/>
            <person name="Shapiro H."/>
            <person name="Shiga Y."/>
            <person name="Skalitzky C."/>
            <person name="Smith Z."/>
            <person name="Souvorov A."/>
            <person name="Sung W."/>
            <person name="Tang Z."/>
            <person name="Tsuchiya D."/>
            <person name="Tu H."/>
            <person name="Vos H."/>
            <person name="Wang M."/>
            <person name="Wolf Y.I."/>
            <person name="Yamagata H."/>
            <person name="Yamada T."/>
            <person name="Ye Y."/>
            <person name="Shaw J.R."/>
            <person name="Andrews J."/>
            <person name="Crease T.J."/>
            <person name="Tang H."/>
            <person name="Lucas S.M."/>
            <person name="Robertson H.M."/>
            <person name="Bork P."/>
            <person name="Koonin E.V."/>
            <person name="Zdobnov E.M."/>
            <person name="Grigoriev I.V."/>
            <person name="Lynch M."/>
            <person name="Boore J.L."/>
        </authorList>
    </citation>
    <scope>NUCLEOTIDE SEQUENCE [LARGE SCALE GENOMIC DNA]</scope>
</reference>
<evidence type="ECO:0000313" key="6">
    <source>
        <dbReference type="EMBL" id="EFX67375.1"/>
    </source>
</evidence>
<name>E9HLM6_DAPPU</name>
<dbReference type="PROSITE" id="PS50600">
    <property type="entry name" value="ULP_PROTEASE"/>
    <property type="match status" value="1"/>
</dbReference>
<dbReference type="SUPFAM" id="SSF54001">
    <property type="entry name" value="Cysteine proteinases"/>
    <property type="match status" value="1"/>
</dbReference>
<dbReference type="OrthoDB" id="8188607at2759"/>
<evidence type="ECO:0000313" key="7">
    <source>
        <dbReference type="Proteomes" id="UP000000305"/>
    </source>
</evidence>
<evidence type="ECO:0000256" key="2">
    <source>
        <dbReference type="ARBA" id="ARBA00022670"/>
    </source>
</evidence>
<dbReference type="HOGENOM" id="CLU_024324_2_2_1"/>
<accession>E9HLM6</accession>
<dbReference type="GO" id="GO:0016929">
    <property type="term" value="F:deSUMOylase activity"/>
    <property type="evidence" value="ECO:0000318"/>
    <property type="project" value="GO_Central"/>
</dbReference>
<dbReference type="InterPro" id="IPR003653">
    <property type="entry name" value="Peptidase_C48_C"/>
</dbReference>
<feature type="domain" description="Ubiquitin-like protease family profile" evidence="5">
    <location>
        <begin position="1"/>
        <end position="157"/>
    </location>
</feature>
<dbReference type="eggNOG" id="KOG0778">
    <property type="taxonomic scope" value="Eukaryota"/>
</dbReference>
<dbReference type="Pfam" id="PF02902">
    <property type="entry name" value="Peptidase_C48"/>
    <property type="match status" value="1"/>
</dbReference>
<organism evidence="6 7">
    <name type="scientific">Daphnia pulex</name>
    <name type="common">Water flea</name>
    <dbReference type="NCBI Taxonomy" id="6669"/>
    <lineage>
        <taxon>Eukaryota</taxon>
        <taxon>Metazoa</taxon>
        <taxon>Ecdysozoa</taxon>
        <taxon>Arthropoda</taxon>
        <taxon>Crustacea</taxon>
        <taxon>Branchiopoda</taxon>
        <taxon>Diplostraca</taxon>
        <taxon>Cladocera</taxon>
        <taxon>Anomopoda</taxon>
        <taxon>Daphniidae</taxon>
        <taxon>Daphnia</taxon>
    </lineage>
</organism>
<comment type="similarity">
    <text evidence="1">Belongs to the peptidase C48 family.</text>
</comment>